<name>A0ACC2J8Z2_9PEZI</name>
<organism evidence="1 2">
    <name type="scientific">Nemania bipapillata</name>
    <dbReference type="NCBI Taxonomy" id="110536"/>
    <lineage>
        <taxon>Eukaryota</taxon>
        <taxon>Fungi</taxon>
        <taxon>Dikarya</taxon>
        <taxon>Ascomycota</taxon>
        <taxon>Pezizomycotina</taxon>
        <taxon>Sordariomycetes</taxon>
        <taxon>Xylariomycetidae</taxon>
        <taxon>Xylariales</taxon>
        <taxon>Xylariaceae</taxon>
        <taxon>Nemania</taxon>
    </lineage>
</organism>
<protein>
    <submittedName>
        <fullName evidence="1">Uncharacterized protein</fullName>
    </submittedName>
</protein>
<accession>A0ACC2J8Z2</accession>
<comment type="caution">
    <text evidence="1">The sequence shown here is derived from an EMBL/GenBank/DDBJ whole genome shotgun (WGS) entry which is preliminary data.</text>
</comment>
<evidence type="ECO:0000313" key="2">
    <source>
        <dbReference type="Proteomes" id="UP001153334"/>
    </source>
</evidence>
<reference evidence="1" key="1">
    <citation type="submission" date="2022-11" db="EMBL/GenBank/DDBJ databases">
        <title>Genome Sequence of Nemania bipapillata.</title>
        <authorList>
            <person name="Buettner E."/>
        </authorList>
    </citation>
    <scope>NUCLEOTIDE SEQUENCE</scope>
    <source>
        <strain evidence="1">CP14</strain>
    </source>
</reference>
<dbReference type="Proteomes" id="UP001153334">
    <property type="component" value="Unassembled WGS sequence"/>
</dbReference>
<keyword evidence="2" id="KW-1185">Reference proteome</keyword>
<gene>
    <name evidence="1" type="ORF">ONZ43_g337</name>
</gene>
<sequence length="431" mass="47756">MASPSAPSLHALVIYARIHSPYYRSLYGHLPNPIASSDDLPLIDSSQYWAVPHSGPNDVLTGPLMDAVVMRSGGSTSEPKTVLMTRKEFSDSSKTYGQLFAQSCGIIPGDRIANLSSQGGMYSGFMVYGYAVMDCPVPIVNMPIGGRESPEKLEKDLSSFKVTVVMSNVFMATKLATFLRNKGESLPSIRSILYTGEAFYEDLRPLFKYAFPNAKVRPLAYGNTECSIVAFADIESNREDPHADIDPIYRVCSNTALLEIIADDRSVIRQNGSRGTIVVTNLVKRLQPMIRYPMGDMGEWVNFEEGLFRLRGRSNVGIKVGTALLDVELIRKLIVDILGDKVGDGFQTVIRRRGTQNVVIFRVAAVEPKDSVELVKKLEEEIGKVNPSWEKNRSSGQVAPIELEWTSFQKLAFREGSGKLRAVVDERFDNL</sequence>
<evidence type="ECO:0000313" key="1">
    <source>
        <dbReference type="EMBL" id="KAJ8123792.1"/>
    </source>
</evidence>
<proteinExistence type="predicted"/>
<dbReference type="EMBL" id="JAPESX010000040">
    <property type="protein sequence ID" value="KAJ8123792.1"/>
    <property type="molecule type" value="Genomic_DNA"/>
</dbReference>